<name>A0A0H2SUD8_9AGAM</name>
<accession>A0A0H2SUD8</accession>
<dbReference type="InParanoid" id="A0A0H2SUD8"/>
<dbReference type="InterPro" id="IPR004345">
    <property type="entry name" value="TB2_DP1_HVA22"/>
</dbReference>
<comment type="subcellular location">
    <subcellularLocation>
        <location evidence="1">Membrane</location>
        <topology evidence="1">Multi-pass membrane protein</topology>
    </subcellularLocation>
</comment>
<dbReference type="GO" id="GO:0016020">
    <property type="term" value="C:membrane"/>
    <property type="evidence" value="ECO:0007669"/>
    <property type="project" value="UniProtKB-SubCell"/>
</dbReference>
<comment type="similarity">
    <text evidence="1">Belongs to the DP1 family.</text>
</comment>
<dbReference type="EMBL" id="KQ085882">
    <property type="protein sequence ID" value="KLO20756.1"/>
    <property type="molecule type" value="Genomic_DNA"/>
</dbReference>
<feature type="compositionally biased region" description="Polar residues" evidence="2">
    <location>
        <begin position="237"/>
        <end position="252"/>
    </location>
</feature>
<dbReference type="Pfam" id="PF03134">
    <property type="entry name" value="TB2_DP1_HVA22"/>
    <property type="match status" value="1"/>
</dbReference>
<sequence>MSAHIVSRVFGAWFAFLLPGFRTFQAVYHKPQNEADFERWSKYWSVMAVVIAAEYTVEWLVSWFPFYWEIKTLVLLFLSLPQIQGSTWVFDSYLAPIISKNEAQLEAHIGSAQSNVVVWAQGRISVILDFVFNALGKARTQAQANGAPDQQSSQQRTAVQGATEAVFGLWRAYGSPLLSKVSDPRSGAGPHAAPPATPRSVSSASSTAVSSGEGVLNARNHGFIPEAQIPLPVTPNEVHNQQNPSGESSTPSFPIPQHFPDTE</sequence>
<dbReference type="PANTHER" id="PTHR12300">
    <property type="entry name" value="HVA22-LIKE PROTEINS"/>
    <property type="match status" value="1"/>
</dbReference>
<feature type="compositionally biased region" description="Low complexity" evidence="2">
    <location>
        <begin position="198"/>
        <end position="211"/>
    </location>
</feature>
<evidence type="ECO:0000256" key="1">
    <source>
        <dbReference type="RuleBase" id="RU362006"/>
    </source>
</evidence>
<proteinExistence type="inferred from homology"/>
<evidence type="ECO:0000313" key="4">
    <source>
        <dbReference type="Proteomes" id="UP000053477"/>
    </source>
</evidence>
<dbReference type="STRING" id="27342.A0A0H2SUD8"/>
<keyword evidence="4" id="KW-1185">Reference proteome</keyword>
<protein>
    <recommendedName>
        <fullName evidence="1">Protein YOP1</fullName>
    </recommendedName>
</protein>
<gene>
    <name evidence="3" type="ORF">SCHPADRAFT_934569</name>
</gene>
<dbReference type="OrthoDB" id="434647at2759"/>
<dbReference type="AlphaFoldDB" id="A0A0H2SUD8"/>
<feature type="region of interest" description="Disordered" evidence="2">
    <location>
        <begin position="181"/>
        <end position="263"/>
    </location>
</feature>
<evidence type="ECO:0000256" key="2">
    <source>
        <dbReference type="SAM" id="MobiDB-lite"/>
    </source>
</evidence>
<dbReference type="Proteomes" id="UP000053477">
    <property type="component" value="Unassembled WGS sequence"/>
</dbReference>
<organism evidence="3 4">
    <name type="scientific">Schizopora paradoxa</name>
    <dbReference type="NCBI Taxonomy" id="27342"/>
    <lineage>
        <taxon>Eukaryota</taxon>
        <taxon>Fungi</taxon>
        <taxon>Dikarya</taxon>
        <taxon>Basidiomycota</taxon>
        <taxon>Agaricomycotina</taxon>
        <taxon>Agaricomycetes</taxon>
        <taxon>Hymenochaetales</taxon>
        <taxon>Schizoporaceae</taxon>
        <taxon>Schizopora</taxon>
    </lineage>
</organism>
<evidence type="ECO:0000313" key="3">
    <source>
        <dbReference type="EMBL" id="KLO20756.1"/>
    </source>
</evidence>
<reference evidence="3 4" key="1">
    <citation type="submission" date="2015-04" db="EMBL/GenBank/DDBJ databases">
        <title>Complete genome sequence of Schizopora paradoxa KUC8140, a cosmopolitan wood degrader in East Asia.</title>
        <authorList>
            <consortium name="DOE Joint Genome Institute"/>
            <person name="Min B."/>
            <person name="Park H."/>
            <person name="Jang Y."/>
            <person name="Kim J.-J."/>
            <person name="Kim K.H."/>
            <person name="Pangilinan J."/>
            <person name="Lipzen A."/>
            <person name="Riley R."/>
            <person name="Grigoriev I.V."/>
            <person name="Spatafora J.W."/>
            <person name="Choi I.-G."/>
        </authorList>
    </citation>
    <scope>NUCLEOTIDE SEQUENCE [LARGE SCALE GENOMIC DNA]</scope>
    <source>
        <strain evidence="3 4">KUC8140</strain>
    </source>
</reference>